<dbReference type="PANTHER" id="PTHR43539:SF23">
    <property type="entry name" value="FAD-DEPENDENT OXIDOREDUCTASE DOMAIN-CONTAINING PROTEIN 2"/>
    <property type="match status" value="1"/>
</dbReference>
<keyword evidence="2" id="KW-0732">Signal</keyword>
<keyword evidence="4" id="KW-1185">Reference proteome</keyword>
<dbReference type="GO" id="GO:0004497">
    <property type="term" value="F:monooxygenase activity"/>
    <property type="evidence" value="ECO:0007669"/>
    <property type="project" value="TreeGrafter"/>
</dbReference>
<protein>
    <recommendedName>
        <fullName evidence="5">FAD-dependent oxidoreductase domain-containing protein 2</fullName>
    </recommendedName>
</protein>
<gene>
    <name evidence="3" type="ORF">FSP39_019980</name>
</gene>
<dbReference type="InterPro" id="IPR050982">
    <property type="entry name" value="Auxin_biosynth/cation_transpt"/>
</dbReference>
<dbReference type="FunFam" id="3.50.50.60:FF:000521">
    <property type="entry name" value="FAD dependent oxidoreductase domain containing 2"/>
    <property type="match status" value="1"/>
</dbReference>
<sequence length="569" mass="65339">MYLYRSPWPYLATILFVFHFTTSSFPHHHDYCVIGAGPSGLQIGYFLHQKHRDYVIFERNNVSGSFYVQYPRHRKLISINKRHTGKTNKEFNLRHDWNSLLSHDESLLFKHYSKEMFPHADVLLKYLHDYTTKLGLNVQYNTEVRDIHRSPANHSTDQNLYHMHDVNGNHYTCSKLIVATGIAEPNVPDNVPGIDYAVGYEDVSIDPDDFEGQSVLVLGRGNAAFETADAIYGATNLIHMVGRSRVRLAWATHYVGDLRAVNNGLLDTYQLKSLDGVLEAGLEEIKIVKKNNKLHLLFKEDDADPADSLDNFALRDPYDKIIRCLGFKFDKSIFKNDTKLQMGKGRTKKYPKIGYNYESVDNPDMFFAGTNTHSLDFRKSAGGFIHGFRYTARSLHHLLEWRYHQVPWPSHTAPITQLMNTIIKRLNEASGTYQMFGVLGDVIILKNNGLEFEMLEEYPINLIHKLYETSGHQGNRIIAIVMEYGRDFSGPGNDIFRIDRATGEPSEAHTSNFLHPVLYYYEQLPTEKEMNTKPSGVALPRPKLLHHIVEDFLTSWDGPLSHLLPLRRL</sequence>
<dbReference type="GO" id="GO:0036503">
    <property type="term" value="P:ERAD pathway"/>
    <property type="evidence" value="ECO:0007669"/>
    <property type="project" value="TreeGrafter"/>
</dbReference>
<name>A0AA88XW34_PINIB</name>
<evidence type="ECO:0000256" key="2">
    <source>
        <dbReference type="SAM" id="SignalP"/>
    </source>
</evidence>
<proteinExistence type="predicted"/>
<evidence type="ECO:0008006" key="5">
    <source>
        <dbReference type="Google" id="ProtNLM"/>
    </source>
</evidence>
<dbReference type="Gene3D" id="3.50.50.60">
    <property type="entry name" value="FAD/NAD(P)-binding domain"/>
    <property type="match status" value="2"/>
</dbReference>
<evidence type="ECO:0000313" key="3">
    <source>
        <dbReference type="EMBL" id="KAK3091462.1"/>
    </source>
</evidence>
<comment type="caution">
    <text evidence="3">The sequence shown here is derived from an EMBL/GenBank/DDBJ whole genome shotgun (WGS) entry which is preliminary data.</text>
</comment>
<dbReference type="Pfam" id="PF13738">
    <property type="entry name" value="Pyr_redox_3"/>
    <property type="match status" value="1"/>
</dbReference>
<feature type="chain" id="PRO_5041673309" description="FAD-dependent oxidoreductase domain-containing protein 2" evidence="2">
    <location>
        <begin position="24"/>
        <end position="569"/>
    </location>
</feature>
<dbReference type="Proteomes" id="UP001186944">
    <property type="component" value="Unassembled WGS sequence"/>
</dbReference>
<dbReference type="EMBL" id="VSWD01000010">
    <property type="protein sequence ID" value="KAK3091462.1"/>
    <property type="molecule type" value="Genomic_DNA"/>
</dbReference>
<evidence type="ECO:0000256" key="1">
    <source>
        <dbReference type="ARBA" id="ARBA00023002"/>
    </source>
</evidence>
<dbReference type="GO" id="GO:0005788">
    <property type="term" value="C:endoplasmic reticulum lumen"/>
    <property type="evidence" value="ECO:0007669"/>
    <property type="project" value="TreeGrafter"/>
</dbReference>
<evidence type="ECO:0000313" key="4">
    <source>
        <dbReference type="Proteomes" id="UP001186944"/>
    </source>
</evidence>
<feature type="signal peptide" evidence="2">
    <location>
        <begin position="1"/>
        <end position="23"/>
    </location>
</feature>
<dbReference type="InterPro" id="IPR036188">
    <property type="entry name" value="FAD/NAD-bd_sf"/>
</dbReference>
<keyword evidence="1" id="KW-0560">Oxidoreductase</keyword>
<organism evidence="3 4">
    <name type="scientific">Pinctada imbricata</name>
    <name type="common">Atlantic pearl-oyster</name>
    <name type="synonym">Pinctada martensii</name>
    <dbReference type="NCBI Taxonomy" id="66713"/>
    <lineage>
        <taxon>Eukaryota</taxon>
        <taxon>Metazoa</taxon>
        <taxon>Spiralia</taxon>
        <taxon>Lophotrochozoa</taxon>
        <taxon>Mollusca</taxon>
        <taxon>Bivalvia</taxon>
        <taxon>Autobranchia</taxon>
        <taxon>Pteriomorphia</taxon>
        <taxon>Pterioida</taxon>
        <taxon>Pterioidea</taxon>
        <taxon>Pteriidae</taxon>
        <taxon>Pinctada</taxon>
    </lineage>
</organism>
<accession>A0AA88XW34</accession>
<dbReference type="AlphaFoldDB" id="A0AA88XW34"/>
<dbReference type="GO" id="GO:0050660">
    <property type="term" value="F:flavin adenine dinucleotide binding"/>
    <property type="evidence" value="ECO:0007669"/>
    <property type="project" value="TreeGrafter"/>
</dbReference>
<dbReference type="PANTHER" id="PTHR43539">
    <property type="entry name" value="FLAVIN-BINDING MONOOXYGENASE-LIKE PROTEIN (AFU_ORTHOLOGUE AFUA_4G09220)"/>
    <property type="match status" value="1"/>
</dbReference>
<dbReference type="SUPFAM" id="SSF51905">
    <property type="entry name" value="FAD/NAD(P)-binding domain"/>
    <property type="match status" value="1"/>
</dbReference>
<reference evidence="3" key="1">
    <citation type="submission" date="2019-08" db="EMBL/GenBank/DDBJ databases">
        <title>The improved chromosome-level genome for the pearl oyster Pinctada fucata martensii using PacBio sequencing and Hi-C.</title>
        <authorList>
            <person name="Zheng Z."/>
        </authorList>
    </citation>
    <scope>NUCLEOTIDE SEQUENCE</scope>
    <source>
        <strain evidence="3">ZZ-2019</strain>
        <tissue evidence="3">Adductor muscle</tissue>
    </source>
</reference>